<dbReference type="Proteomes" id="UP000070224">
    <property type="component" value="Unassembled WGS sequence"/>
</dbReference>
<dbReference type="InterPro" id="IPR001296">
    <property type="entry name" value="Glyco_trans_1"/>
</dbReference>
<dbReference type="STRING" id="322095.HMPREF3185_01321"/>
<dbReference type="PANTHER" id="PTHR12526:SF630">
    <property type="entry name" value="GLYCOSYLTRANSFERASE"/>
    <property type="match status" value="1"/>
</dbReference>
<dbReference type="Gene3D" id="3.40.50.2000">
    <property type="entry name" value="Glycogen Phosphorylase B"/>
    <property type="match status" value="2"/>
</dbReference>
<dbReference type="PANTHER" id="PTHR12526">
    <property type="entry name" value="GLYCOSYLTRANSFERASE"/>
    <property type="match status" value="1"/>
</dbReference>
<gene>
    <name evidence="2" type="ORF">HMPREF3185_01321</name>
</gene>
<protein>
    <submittedName>
        <fullName evidence="2">Glycosyltransferase, group 1 family protein</fullName>
    </submittedName>
</protein>
<dbReference type="PATRIC" id="fig|322095.3.peg.1308"/>
<evidence type="ECO:0000313" key="3">
    <source>
        <dbReference type="Proteomes" id="UP000070224"/>
    </source>
</evidence>
<dbReference type="EMBL" id="LSDK01000091">
    <property type="protein sequence ID" value="KXB75475.1"/>
    <property type="molecule type" value="Genomic_DNA"/>
</dbReference>
<evidence type="ECO:0000259" key="1">
    <source>
        <dbReference type="Pfam" id="PF00534"/>
    </source>
</evidence>
<sequence length="401" mass="46092">MSTPIKLAYCLLGIYKPGGLERITASKINYFASIGYEVYLITSSQAGRDFFYEIDPRVKHIDLDIRHDLYEHLPRIKAYRESVKKGRLHRKRLERLLMDIRPDITIVPGYHENKFAYKIKDGSLKIIEHHSAKYWNVYIYSSVLDAIPNPSLKTKLSFQLRMLWGRLMTAKYSWHDRHYDVLVLLTEEDRQGFKWHRHTEVIPNPRPMEFDSTASLDAPVILGVGRLVPSKNFGEMISIWGKMAKDYPDWKLQILGGGYMKESLEAQIKDLGIGAQVELLGDTKNVGPYYLNASISVSTSAYEGFPLFMLESITAGLPLLSYACPCGPRDIIQDGVNGFVVEMKDKDAFADRLRMLIENTDLRKKMGVNARETADLYTPSRVMERWHSLFTSLLESKEKNR</sequence>
<dbReference type="OrthoDB" id="9811239at2"/>
<comment type="caution">
    <text evidence="2">The sequence shown here is derived from an EMBL/GenBank/DDBJ whole genome shotgun (WGS) entry which is preliminary data.</text>
</comment>
<accession>A0A134B6A8</accession>
<dbReference type="Pfam" id="PF00534">
    <property type="entry name" value="Glycos_transf_1"/>
    <property type="match status" value="1"/>
</dbReference>
<organism evidence="2 3">
    <name type="scientific">Porphyromonas somerae</name>
    <dbReference type="NCBI Taxonomy" id="322095"/>
    <lineage>
        <taxon>Bacteria</taxon>
        <taxon>Pseudomonadati</taxon>
        <taxon>Bacteroidota</taxon>
        <taxon>Bacteroidia</taxon>
        <taxon>Bacteroidales</taxon>
        <taxon>Porphyromonadaceae</taxon>
        <taxon>Porphyromonas</taxon>
    </lineage>
</organism>
<feature type="domain" description="Glycosyl transferase family 1" evidence="1">
    <location>
        <begin position="213"/>
        <end position="372"/>
    </location>
</feature>
<dbReference type="RefSeq" id="WP_060935584.1">
    <property type="nucleotide sequence ID" value="NZ_KQ960453.1"/>
</dbReference>
<evidence type="ECO:0000313" key="2">
    <source>
        <dbReference type="EMBL" id="KXB75475.1"/>
    </source>
</evidence>
<keyword evidence="3" id="KW-1185">Reference proteome</keyword>
<dbReference type="SUPFAM" id="SSF53756">
    <property type="entry name" value="UDP-Glycosyltransferase/glycogen phosphorylase"/>
    <property type="match status" value="1"/>
</dbReference>
<reference evidence="3" key="1">
    <citation type="submission" date="2016-01" db="EMBL/GenBank/DDBJ databases">
        <authorList>
            <person name="Mitreva M."/>
            <person name="Pepin K.H."/>
            <person name="Mihindukulasuriya K.A."/>
            <person name="Fulton R."/>
            <person name="Fronick C."/>
            <person name="O'Laughlin M."/>
            <person name="Miner T."/>
            <person name="Herter B."/>
            <person name="Rosa B.A."/>
            <person name="Cordes M."/>
            <person name="Tomlinson C."/>
            <person name="Wollam A."/>
            <person name="Palsikar V.B."/>
            <person name="Mardis E.R."/>
            <person name="Wilson R.K."/>
        </authorList>
    </citation>
    <scope>NUCLEOTIDE SEQUENCE [LARGE SCALE GENOMIC DNA]</scope>
    <source>
        <strain evidence="3">KA00683</strain>
    </source>
</reference>
<dbReference type="AlphaFoldDB" id="A0A134B6A8"/>
<proteinExistence type="predicted"/>
<name>A0A134B6A8_9PORP</name>
<dbReference type="CDD" id="cd03820">
    <property type="entry name" value="GT4_AmsD-like"/>
    <property type="match status" value="1"/>
</dbReference>
<keyword evidence="2" id="KW-0808">Transferase</keyword>
<dbReference type="GO" id="GO:0016757">
    <property type="term" value="F:glycosyltransferase activity"/>
    <property type="evidence" value="ECO:0007669"/>
    <property type="project" value="InterPro"/>
</dbReference>